<evidence type="ECO:0000313" key="1">
    <source>
        <dbReference type="EMBL" id="SHG67441.1"/>
    </source>
</evidence>
<reference evidence="1 2" key="1">
    <citation type="submission" date="2016-11" db="EMBL/GenBank/DDBJ databases">
        <authorList>
            <person name="Jaros S."/>
            <person name="Januszkiewicz K."/>
            <person name="Wedrychowicz H."/>
        </authorList>
    </citation>
    <scope>NUCLEOTIDE SEQUENCE [LARGE SCALE GENOMIC DNA]</scope>
    <source>
        <strain evidence="1 2">DSM 21986</strain>
    </source>
</reference>
<dbReference type="AlphaFoldDB" id="A0A1M5LQX7"/>
<organism evidence="1 2">
    <name type="scientific">Fodinibius roseus</name>
    <dbReference type="NCBI Taxonomy" id="1194090"/>
    <lineage>
        <taxon>Bacteria</taxon>
        <taxon>Pseudomonadati</taxon>
        <taxon>Balneolota</taxon>
        <taxon>Balneolia</taxon>
        <taxon>Balneolales</taxon>
        <taxon>Balneolaceae</taxon>
        <taxon>Fodinibius</taxon>
    </lineage>
</organism>
<dbReference type="EMBL" id="FQUS01000044">
    <property type="protein sequence ID" value="SHG67441.1"/>
    <property type="molecule type" value="Genomic_DNA"/>
</dbReference>
<sequence length="366" mass="42536">MTYPGDQLQDLETLVSEFRILNPIPKNTPTIFEVSGYPHFEDVASNVLQFFFQSTHDHGLSSLMVQSLLNTVESLNKDGTSSDYSVLDVEREVVTDKGNRIDLVIETETKCIAIENKLFAILNNDLQDYQKFIKDSYPDKERIYLVLSLQPKRKPDNWDKLKFTEILYEDLLNNIEGYLDKVTPQDEKVQIYLTDFIKTIRNLSKGTELTMGFLEYLQEYKSEIELLHKYAFVDFKNEIKKKGDIIRDNIKLEENGFNSFHLNKPHSLEYVQGFEKVISDGNSRFKLQIKVRLQPKEYRVELWVGDESHLGAFNNFIKSRIEKYNTLESHPENNAGKIYEEVKVTGDSNSISKIIGDVNDLMQKFL</sequence>
<keyword evidence="2" id="KW-1185">Reference proteome</keyword>
<evidence type="ECO:0000313" key="2">
    <source>
        <dbReference type="Proteomes" id="UP000184041"/>
    </source>
</evidence>
<dbReference type="Pfam" id="PF14281">
    <property type="entry name" value="PDDEXK_4"/>
    <property type="match status" value="1"/>
</dbReference>
<protein>
    <submittedName>
        <fullName evidence="1">PD-(D/E)XK nuclease superfamily protein</fullName>
    </submittedName>
</protein>
<name>A0A1M5LQX7_9BACT</name>
<dbReference type="InterPro" id="IPR029470">
    <property type="entry name" value="PDDEXK_4"/>
</dbReference>
<dbReference type="Proteomes" id="UP000184041">
    <property type="component" value="Unassembled WGS sequence"/>
</dbReference>
<accession>A0A1M5LQX7</accession>
<proteinExistence type="predicted"/>
<gene>
    <name evidence="1" type="ORF">SAMN05443144_1443</name>
</gene>